<protein>
    <submittedName>
        <fullName evidence="1">Uncharacterized protein</fullName>
    </submittedName>
</protein>
<dbReference type="EMBL" id="ML213509">
    <property type="protein sequence ID" value="TFK52501.1"/>
    <property type="molecule type" value="Genomic_DNA"/>
</dbReference>
<gene>
    <name evidence="1" type="ORF">OE88DRAFT_1657798</name>
</gene>
<proteinExistence type="predicted"/>
<accession>A0A5C3NG42</accession>
<evidence type="ECO:0000313" key="1">
    <source>
        <dbReference type="EMBL" id="TFK52501.1"/>
    </source>
</evidence>
<dbReference type="STRING" id="5364.A0A5C3NG42"/>
<dbReference type="Proteomes" id="UP000305948">
    <property type="component" value="Unassembled WGS sequence"/>
</dbReference>
<evidence type="ECO:0000313" key="2">
    <source>
        <dbReference type="Proteomes" id="UP000305948"/>
    </source>
</evidence>
<keyword evidence="2" id="KW-1185">Reference proteome</keyword>
<name>A0A5C3NG42_9AGAM</name>
<reference evidence="1 2" key="1">
    <citation type="journal article" date="2019" name="Nat. Ecol. Evol.">
        <title>Megaphylogeny resolves global patterns of mushroom evolution.</title>
        <authorList>
            <person name="Varga T."/>
            <person name="Krizsan K."/>
            <person name="Foldi C."/>
            <person name="Dima B."/>
            <person name="Sanchez-Garcia M."/>
            <person name="Sanchez-Ramirez S."/>
            <person name="Szollosi G.J."/>
            <person name="Szarkandi J.G."/>
            <person name="Papp V."/>
            <person name="Albert L."/>
            <person name="Andreopoulos W."/>
            <person name="Angelini C."/>
            <person name="Antonin V."/>
            <person name="Barry K.W."/>
            <person name="Bougher N.L."/>
            <person name="Buchanan P."/>
            <person name="Buyck B."/>
            <person name="Bense V."/>
            <person name="Catcheside P."/>
            <person name="Chovatia M."/>
            <person name="Cooper J."/>
            <person name="Damon W."/>
            <person name="Desjardin D."/>
            <person name="Finy P."/>
            <person name="Geml J."/>
            <person name="Haridas S."/>
            <person name="Hughes K."/>
            <person name="Justo A."/>
            <person name="Karasinski D."/>
            <person name="Kautmanova I."/>
            <person name="Kiss B."/>
            <person name="Kocsube S."/>
            <person name="Kotiranta H."/>
            <person name="LaButti K.M."/>
            <person name="Lechner B.E."/>
            <person name="Liimatainen K."/>
            <person name="Lipzen A."/>
            <person name="Lukacs Z."/>
            <person name="Mihaltcheva S."/>
            <person name="Morgado L.N."/>
            <person name="Niskanen T."/>
            <person name="Noordeloos M.E."/>
            <person name="Ohm R.A."/>
            <person name="Ortiz-Santana B."/>
            <person name="Ovrebo C."/>
            <person name="Racz N."/>
            <person name="Riley R."/>
            <person name="Savchenko A."/>
            <person name="Shiryaev A."/>
            <person name="Soop K."/>
            <person name="Spirin V."/>
            <person name="Szebenyi C."/>
            <person name="Tomsovsky M."/>
            <person name="Tulloss R.E."/>
            <person name="Uehling J."/>
            <person name="Grigoriev I.V."/>
            <person name="Vagvolgyi C."/>
            <person name="Papp T."/>
            <person name="Martin F.M."/>
            <person name="Miettinen O."/>
            <person name="Hibbett D.S."/>
            <person name="Nagy L.G."/>
        </authorList>
    </citation>
    <scope>NUCLEOTIDE SEQUENCE [LARGE SCALE GENOMIC DNA]</scope>
    <source>
        <strain evidence="1 2">OMC1185</strain>
    </source>
</reference>
<dbReference type="AlphaFoldDB" id="A0A5C3NG42"/>
<sequence length="175" mass="20961">MFKFRTGEPFKGIPNIWDGQVHEEFNFIHRVLWRLFQSRGLEAPFRGLPSMNNTILATQERYNQPCFKCHHAGGRRWNSSNWSLLKGYWPPEVFFSMVLQGHLNSNPWEMNKLRLYLTDPTFTHDMVMSWTFDRTDDSGRYKNIRRDALLCTYCIADLLRPEFHIWWLEQKRTGA</sequence>
<organism evidence="1 2">
    <name type="scientific">Heliocybe sulcata</name>
    <dbReference type="NCBI Taxonomy" id="5364"/>
    <lineage>
        <taxon>Eukaryota</taxon>
        <taxon>Fungi</taxon>
        <taxon>Dikarya</taxon>
        <taxon>Basidiomycota</taxon>
        <taxon>Agaricomycotina</taxon>
        <taxon>Agaricomycetes</taxon>
        <taxon>Gloeophyllales</taxon>
        <taxon>Gloeophyllaceae</taxon>
        <taxon>Heliocybe</taxon>
    </lineage>
</organism>